<dbReference type="EMBL" id="UAWG01000008">
    <property type="protein sequence ID" value="SQB59826.1"/>
    <property type="molecule type" value="Genomic_DNA"/>
</dbReference>
<dbReference type="RefSeq" id="WP_111926252.1">
    <property type="nucleotide sequence ID" value="NZ_JAALNH010000021.1"/>
</dbReference>
<keyword evidence="1" id="KW-0175">Coiled coil</keyword>
<name>A0A2X2Y5Z5_CLOPF</name>
<evidence type="ECO:0000313" key="2">
    <source>
        <dbReference type="EMBL" id="SQB59826.1"/>
    </source>
</evidence>
<dbReference type="Proteomes" id="UP000249986">
    <property type="component" value="Unassembled WGS sequence"/>
</dbReference>
<reference evidence="2 3" key="1">
    <citation type="submission" date="2018-06" db="EMBL/GenBank/DDBJ databases">
        <authorList>
            <consortium name="Pathogen Informatics"/>
            <person name="Doyle S."/>
        </authorList>
    </citation>
    <scope>NUCLEOTIDE SEQUENCE [LARGE SCALE GENOMIC DNA]</scope>
    <source>
        <strain evidence="2 3">NCTC10719</strain>
    </source>
</reference>
<evidence type="ECO:0000256" key="1">
    <source>
        <dbReference type="SAM" id="Coils"/>
    </source>
</evidence>
<sequence>MGKKIVSFSLEEDIIDFIKNYQKELNLSSASAVLERIILEKKIKQNLLEEFSLDIKDLVEKRENLKENSEENINNEFKIKNKMLVNNIDDSFSQLK</sequence>
<gene>
    <name evidence="2" type="ORF">NCTC10719_01369</name>
</gene>
<accession>A0A2X2Y5Z5</accession>
<dbReference type="AlphaFoldDB" id="A0A2X2Y5Z5"/>
<evidence type="ECO:0000313" key="3">
    <source>
        <dbReference type="Proteomes" id="UP000249986"/>
    </source>
</evidence>
<proteinExistence type="predicted"/>
<organism evidence="2 3">
    <name type="scientific">Clostridium perfringens</name>
    <dbReference type="NCBI Taxonomy" id="1502"/>
    <lineage>
        <taxon>Bacteria</taxon>
        <taxon>Bacillati</taxon>
        <taxon>Bacillota</taxon>
        <taxon>Clostridia</taxon>
        <taxon>Eubacteriales</taxon>
        <taxon>Clostridiaceae</taxon>
        <taxon>Clostridium</taxon>
    </lineage>
</organism>
<feature type="coiled-coil region" evidence="1">
    <location>
        <begin position="48"/>
        <end position="75"/>
    </location>
</feature>
<protein>
    <submittedName>
        <fullName evidence="2">Uncharacterized protein</fullName>
    </submittedName>
</protein>